<dbReference type="InterPro" id="IPR041796">
    <property type="entry name" value="Mre11_N"/>
</dbReference>
<dbReference type="CDD" id="cd00840">
    <property type="entry name" value="MPP_Mre11_N"/>
    <property type="match status" value="1"/>
</dbReference>
<reference evidence="4" key="2">
    <citation type="submission" date="2015-06" db="UniProtKB">
        <authorList>
            <consortium name="EnsemblPlants"/>
        </authorList>
    </citation>
    <scope>IDENTIFICATION</scope>
    <source>
        <strain evidence="4">DM1-3 516 R44</strain>
    </source>
</reference>
<organism evidence="4 5">
    <name type="scientific">Solanum tuberosum</name>
    <name type="common">Potato</name>
    <dbReference type="NCBI Taxonomy" id="4113"/>
    <lineage>
        <taxon>Eukaryota</taxon>
        <taxon>Viridiplantae</taxon>
        <taxon>Streptophyta</taxon>
        <taxon>Embryophyta</taxon>
        <taxon>Tracheophyta</taxon>
        <taxon>Spermatophyta</taxon>
        <taxon>Magnoliopsida</taxon>
        <taxon>eudicotyledons</taxon>
        <taxon>Gunneridae</taxon>
        <taxon>Pentapetalae</taxon>
        <taxon>asterids</taxon>
        <taxon>lamiids</taxon>
        <taxon>Solanales</taxon>
        <taxon>Solanaceae</taxon>
        <taxon>Solanoideae</taxon>
        <taxon>Solaneae</taxon>
        <taxon>Solanum</taxon>
    </lineage>
</organism>
<proteinExistence type="predicted"/>
<evidence type="ECO:0000256" key="2">
    <source>
        <dbReference type="SAM" id="MobiDB-lite"/>
    </source>
</evidence>
<feature type="domain" description="Calcineurin-like phosphoesterase" evidence="3">
    <location>
        <begin position="102"/>
        <end position="297"/>
    </location>
</feature>
<feature type="region of interest" description="Disordered" evidence="2">
    <location>
        <begin position="74"/>
        <end position="97"/>
    </location>
</feature>
<keyword evidence="5" id="KW-1185">Reference proteome</keyword>
<dbReference type="GO" id="GO:0016787">
    <property type="term" value="F:hydrolase activity"/>
    <property type="evidence" value="ECO:0007669"/>
    <property type="project" value="UniProtKB-KW"/>
</dbReference>
<dbReference type="SUPFAM" id="SSF56300">
    <property type="entry name" value="Metallo-dependent phosphatases"/>
    <property type="match status" value="1"/>
</dbReference>
<protein>
    <submittedName>
        <fullName evidence="4">Meiotic recombination repair protein</fullName>
    </submittedName>
</protein>
<dbReference type="Gene3D" id="3.60.21.10">
    <property type="match status" value="1"/>
</dbReference>
<dbReference type="PANTHER" id="PTHR10139">
    <property type="entry name" value="DOUBLE-STRAND BREAK REPAIR PROTEIN MRE11"/>
    <property type="match status" value="1"/>
</dbReference>
<evidence type="ECO:0000313" key="5">
    <source>
        <dbReference type="Proteomes" id="UP000011115"/>
    </source>
</evidence>
<accession>M0ZS34</accession>
<dbReference type="Proteomes" id="UP000011115">
    <property type="component" value="Unassembled WGS sequence"/>
</dbReference>
<dbReference type="InParanoid" id="M0ZS34"/>
<sequence length="304" mass="34736">MKLEEYNKKKNMESAQPPYSAQHPWLVICFGGELENQTFFSVSEDRYYIRRIPELKDKFIRAYADEWLLLENGDENSDADGDADSINEDENDDDDEDENENLLTFYFCKPGDFVLLGGDLFHENKPSRATLVKAIEILRRYCLNDQPVQFQVVSDQTVNFANLFGHVNYEDPHFNVGLPVFSIYGNHDDPAGVDNLSAVDILSACNLVNYFGKMDLGGSGVGQIALHPILIRKGLPSVALYGLGNIRDERLNRMFQTPHAVQWMRPEAREGCQVSDWFNILVLHQNRYGFSHYSARFICCDITD</sequence>
<reference evidence="5" key="1">
    <citation type="journal article" date="2011" name="Nature">
        <title>Genome sequence and analysis of the tuber crop potato.</title>
        <authorList>
            <consortium name="The Potato Genome Sequencing Consortium"/>
        </authorList>
    </citation>
    <scope>NUCLEOTIDE SEQUENCE [LARGE SCALE GENOMIC DNA]</scope>
    <source>
        <strain evidence="5">cv. DM1-3 516 R44</strain>
    </source>
</reference>
<evidence type="ECO:0000259" key="3">
    <source>
        <dbReference type="Pfam" id="PF00149"/>
    </source>
</evidence>
<keyword evidence="1" id="KW-0378">Hydrolase</keyword>
<dbReference type="Pfam" id="PF00149">
    <property type="entry name" value="Metallophos"/>
    <property type="match status" value="1"/>
</dbReference>
<dbReference type="EnsemblPlants" id="PGSC0003DMT400006875">
    <property type="protein sequence ID" value="PGSC0003DMT400006875"/>
    <property type="gene ID" value="PGSC0003DMG400002669"/>
</dbReference>
<dbReference type="InterPro" id="IPR029052">
    <property type="entry name" value="Metallo-depent_PP-like"/>
</dbReference>
<dbReference type="STRING" id="4113.M0ZS34"/>
<dbReference type="HOGENOM" id="CLU_916467_0_0_1"/>
<dbReference type="Gramene" id="PGSC0003DMT400006875">
    <property type="protein sequence ID" value="PGSC0003DMT400006875"/>
    <property type="gene ID" value="PGSC0003DMG400002669"/>
</dbReference>
<dbReference type="PaxDb" id="4113-PGSC0003DMT400006875"/>
<dbReference type="PANTHER" id="PTHR10139:SF1">
    <property type="entry name" value="DOUBLE-STRAND BREAK REPAIR PROTEIN MRE11"/>
    <property type="match status" value="1"/>
</dbReference>
<dbReference type="AlphaFoldDB" id="M0ZS34"/>
<evidence type="ECO:0000256" key="1">
    <source>
        <dbReference type="ARBA" id="ARBA00022801"/>
    </source>
</evidence>
<evidence type="ECO:0000313" key="4">
    <source>
        <dbReference type="EnsemblPlants" id="PGSC0003DMT400006875"/>
    </source>
</evidence>
<name>M0ZS34_SOLTU</name>
<dbReference type="InterPro" id="IPR004843">
    <property type="entry name" value="Calcineurin-like_PHP"/>
</dbReference>
<dbReference type="eggNOG" id="KOG2310">
    <property type="taxonomic scope" value="Eukaryota"/>
</dbReference>